<dbReference type="NCBIfam" id="TIGR01063">
    <property type="entry name" value="gyrA"/>
    <property type="match status" value="1"/>
</dbReference>
<dbReference type="InterPro" id="IPR002205">
    <property type="entry name" value="Topo_IIA_dom_A"/>
</dbReference>
<dbReference type="NCBIfam" id="NF004044">
    <property type="entry name" value="PRK05561.1"/>
    <property type="match status" value="1"/>
</dbReference>
<evidence type="ECO:0000256" key="7">
    <source>
        <dbReference type="ARBA" id="ARBA00023235"/>
    </source>
</evidence>
<dbReference type="PANTHER" id="PTHR43493:SF5">
    <property type="entry name" value="DNA GYRASE SUBUNIT A, CHLOROPLASTIC_MITOCHONDRIAL"/>
    <property type="match status" value="1"/>
</dbReference>
<dbReference type="Gene3D" id="2.120.10.90">
    <property type="entry name" value="DNA gyrase/topoisomerase IV, subunit A, C-terminal"/>
    <property type="match status" value="1"/>
</dbReference>
<evidence type="ECO:0000256" key="2">
    <source>
        <dbReference type="ARBA" id="ARBA00008263"/>
    </source>
</evidence>
<keyword evidence="10" id="KW-0175">Coiled coil</keyword>
<dbReference type="PROSITE" id="PS52040">
    <property type="entry name" value="TOPO_IIA"/>
    <property type="match status" value="1"/>
</dbReference>
<proteinExistence type="inferred from homology"/>
<evidence type="ECO:0000256" key="11">
    <source>
        <dbReference type="SAM" id="MobiDB-lite"/>
    </source>
</evidence>
<evidence type="ECO:0000256" key="5">
    <source>
        <dbReference type="ARBA" id="ARBA00023029"/>
    </source>
</evidence>
<keyword evidence="5 8" id="KW-0799">Topoisomerase</keyword>
<organism evidence="13 14">
    <name type="scientific">Dictyobacter formicarum</name>
    <dbReference type="NCBI Taxonomy" id="2778368"/>
    <lineage>
        <taxon>Bacteria</taxon>
        <taxon>Bacillati</taxon>
        <taxon>Chloroflexota</taxon>
        <taxon>Ktedonobacteria</taxon>
        <taxon>Ktedonobacterales</taxon>
        <taxon>Dictyobacteraceae</taxon>
        <taxon>Dictyobacter</taxon>
    </lineage>
</organism>
<feature type="short sequence motif" description="GyrA-box" evidence="8">
    <location>
        <begin position="525"/>
        <end position="531"/>
    </location>
</feature>
<dbReference type="EC" id="5.6.2.2" evidence="8"/>
<dbReference type="InterPro" id="IPR050220">
    <property type="entry name" value="Type_II_DNA_Topoisomerases"/>
</dbReference>
<dbReference type="SMART" id="SM00434">
    <property type="entry name" value="TOP4c"/>
    <property type="match status" value="1"/>
</dbReference>
<evidence type="ECO:0000256" key="9">
    <source>
        <dbReference type="PROSITE-ProRule" id="PRU01384"/>
    </source>
</evidence>
<dbReference type="InterPro" id="IPR035516">
    <property type="entry name" value="Gyrase/topoIV_suA_C"/>
</dbReference>
<comment type="function">
    <text evidence="8">A type II topoisomerase that negatively supercoils closed circular double-stranded (ds) DNA in an ATP-dependent manner to modulate DNA topology and maintain chromosomes in an underwound state. Negative supercoiling favors strand separation, and DNA replication, transcription, recombination and repair, all of which involve strand separation. Also able to catalyze the interconversion of other topological isomers of dsDNA rings, including catenanes and knotted rings. Type II topoisomerases break and join 2 DNA strands simultaneously in an ATP-dependent manner.</text>
</comment>
<comment type="miscellaneous">
    <text evidence="8">Few gyrases are as efficient as E.coli at forming negative supercoils. Not all organisms have 2 type II topoisomerases; in organisms with a single type II topoisomerase this enzyme also has to decatenate newly replicated chromosomes.</text>
</comment>
<feature type="active site" description="O-(5'-phospho-DNA)-tyrosine intermediate" evidence="8 9">
    <location>
        <position position="120"/>
    </location>
</feature>
<accession>A0ABQ3VP05</accession>
<dbReference type="Gene3D" id="3.90.199.10">
    <property type="entry name" value="Topoisomerase II, domain 5"/>
    <property type="match status" value="1"/>
</dbReference>
<comment type="catalytic activity">
    <reaction evidence="1 8 9">
        <text>ATP-dependent breakage, passage and rejoining of double-stranded DNA.</text>
        <dbReference type="EC" id="5.6.2.2"/>
    </reaction>
</comment>
<dbReference type="EMBL" id="BNJJ01000020">
    <property type="protein sequence ID" value="GHO87974.1"/>
    <property type="molecule type" value="Genomic_DNA"/>
</dbReference>
<dbReference type="HAMAP" id="MF_01897">
    <property type="entry name" value="GyrA"/>
    <property type="match status" value="1"/>
</dbReference>
<dbReference type="Pfam" id="PF03989">
    <property type="entry name" value="DNA_gyraseA_C"/>
    <property type="match status" value="6"/>
</dbReference>
<keyword evidence="14" id="KW-1185">Reference proteome</keyword>
<evidence type="ECO:0000259" key="12">
    <source>
        <dbReference type="PROSITE" id="PS52040"/>
    </source>
</evidence>
<comment type="similarity">
    <text evidence="2 8">Belongs to the type II topoisomerase GyrA/ParC subunit family.</text>
</comment>
<keyword evidence="6 8" id="KW-0238">DNA-binding</keyword>
<dbReference type="PANTHER" id="PTHR43493">
    <property type="entry name" value="DNA GYRASE/TOPOISOMERASE SUBUNIT A"/>
    <property type="match status" value="1"/>
</dbReference>
<keyword evidence="8" id="KW-0963">Cytoplasm</keyword>
<feature type="domain" description="Topo IIA-type catalytic" evidence="12">
    <location>
        <begin position="32"/>
        <end position="498"/>
    </location>
</feature>
<name>A0ABQ3VP05_9CHLR</name>
<dbReference type="InterPro" id="IPR013760">
    <property type="entry name" value="Topo_IIA-like_dom_sf"/>
</dbReference>
<comment type="subcellular location">
    <subcellularLocation>
        <location evidence="8">Cytoplasm</location>
    </subcellularLocation>
</comment>
<sequence length="864" mass="96482">MEPGNVKPVNIVTEMTGAYLDYSMSVIVARALPDVRDGLKPVHRRVLYAMDQMGLQSTRQFRKCAGTVGEVLKSYHPHGDAAVYASLVRMAQPWAMRYPLVLGQGNFGSQDDDPAAAMRYTEAKMAAIADELLSDIEKDTVDFEPNYDNQTTEPVVLPARLPNLLLNGSTGIAVGMATNIPPHNLNEVCDGITYLIDNPEATTEELARIIRGPDFPTGGIIQGREGIRNTYANGRGRVVIRARTHAEETERGRISIIVTELPYQVIKSDLVKKIAEMARDKKIDGISEVRDESDRQGMRMVIDLKREANMDSVLNSLFKYTAMQTAFNTNMLALVEQQPQTLTLKKFLYHYIRHRETVLTRRTRFELAKAEARKHILEGLKIALDNLDAVINIIRSSRSAYEDGLTQLREQFGLSEEQARAILDMRLARLASMERQKIEDELKDVLQHIDYYHVLLSDINEIRKLIKNDLKELKEKYGDERRTEIDANEVGDFKHEDLIPNEEVVVTLTEKGYIKRLPSNTYRAQRRGGRGVTGMVTREDDTVRHLLITHTHDSLLFFTDRGRVFQLKAYELPDVSRTARGEHLINMIAIEQRERITAIVSVPKGINRDVLIVATKKGEVKKTAMSEFEVVRRQGLIAMNLEEDDELIGAKMARTGDDVLLITGKGQAIRFCVDDLRLASRTSGGVRGIRLDQDDKVVSLNLVKEDSELLIVTEYGYGKRTPVEEYPRHNRGGSGIITSRVSEKTGPVATARVVTEQDSDLMIISASGVVIRTDVSTIKVSGRATQGVILMHVNKHDSIVAVATTNGKKPSEHEEDEVEPATNEEGASNEPVAIGAPVENAEANEDADVESISAEDNPSEEPEL</sequence>
<gene>
    <name evidence="13" type="primary">gyrA_2</name>
    <name evidence="8" type="synonym">gyrA</name>
    <name evidence="13" type="ORF">KSZ_59800</name>
</gene>
<dbReference type="InterPro" id="IPR013758">
    <property type="entry name" value="Topo_IIA_A/C_ab"/>
</dbReference>
<evidence type="ECO:0000313" key="14">
    <source>
        <dbReference type="Proteomes" id="UP000635565"/>
    </source>
</evidence>
<keyword evidence="3 8" id="KW-0547">Nucleotide-binding</keyword>
<dbReference type="SUPFAM" id="SSF56719">
    <property type="entry name" value="Type II DNA topoisomerase"/>
    <property type="match status" value="1"/>
</dbReference>
<dbReference type="SUPFAM" id="SSF101904">
    <property type="entry name" value="GyrA/ParC C-terminal domain-like"/>
    <property type="match status" value="1"/>
</dbReference>
<protein>
    <recommendedName>
        <fullName evidence="8">DNA gyrase subunit A</fullName>
        <ecNumber evidence="8">5.6.2.2</ecNumber>
    </recommendedName>
</protein>
<evidence type="ECO:0000256" key="10">
    <source>
        <dbReference type="SAM" id="Coils"/>
    </source>
</evidence>
<evidence type="ECO:0000313" key="13">
    <source>
        <dbReference type="EMBL" id="GHO87974.1"/>
    </source>
</evidence>
<comment type="caution">
    <text evidence="13">The sequence shown here is derived from an EMBL/GenBank/DDBJ whole genome shotgun (WGS) entry which is preliminary data.</text>
</comment>
<dbReference type="InterPro" id="IPR006691">
    <property type="entry name" value="GyrA/parC_rep"/>
</dbReference>
<dbReference type="RefSeq" id="WP_201365500.1">
    <property type="nucleotide sequence ID" value="NZ_BNJJ01000020.1"/>
</dbReference>
<dbReference type="InterPro" id="IPR013757">
    <property type="entry name" value="Topo_IIA_A_a_sf"/>
</dbReference>
<reference evidence="13 14" key="1">
    <citation type="journal article" date="2021" name="Int. J. Syst. Evol. Microbiol.">
        <title>Reticulibacter mediterranei gen. nov., sp. nov., within the new family Reticulibacteraceae fam. nov., and Ktedonospora formicarum gen. nov., sp. nov., Ktedonobacter robiniae sp. nov., Dictyobacter formicarum sp. nov. and Dictyobacter arantiisoli sp. nov., belonging to the class Ktedonobacteria.</title>
        <authorList>
            <person name="Yabe S."/>
            <person name="Zheng Y."/>
            <person name="Wang C.M."/>
            <person name="Sakai Y."/>
            <person name="Abe K."/>
            <person name="Yokota A."/>
            <person name="Donadio S."/>
            <person name="Cavaletti L."/>
            <person name="Monciardini P."/>
        </authorList>
    </citation>
    <scope>NUCLEOTIDE SEQUENCE [LARGE SCALE GENOMIC DNA]</scope>
    <source>
        <strain evidence="13 14">SOSP1-9</strain>
    </source>
</reference>
<evidence type="ECO:0000256" key="4">
    <source>
        <dbReference type="ARBA" id="ARBA00022840"/>
    </source>
</evidence>
<comment type="subunit">
    <text evidence="8">Heterotetramer, composed of two GyrA and two GyrB chains. In the heterotetramer, GyrA contains the active site tyrosine that forms a transient covalent intermediate with DNA, while GyrB binds cofactors and catalyzes ATP hydrolysis.</text>
</comment>
<dbReference type="NCBIfam" id="NF004043">
    <property type="entry name" value="PRK05560.1"/>
    <property type="match status" value="1"/>
</dbReference>
<dbReference type="Gene3D" id="3.30.1360.40">
    <property type="match status" value="1"/>
</dbReference>
<feature type="region of interest" description="Disordered" evidence="11">
    <location>
        <begin position="805"/>
        <end position="864"/>
    </location>
</feature>
<dbReference type="CDD" id="cd00187">
    <property type="entry name" value="TOP4c"/>
    <property type="match status" value="1"/>
</dbReference>
<dbReference type="InterPro" id="IPR005743">
    <property type="entry name" value="GyrA"/>
</dbReference>
<evidence type="ECO:0000256" key="3">
    <source>
        <dbReference type="ARBA" id="ARBA00022741"/>
    </source>
</evidence>
<dbReference type="Proteomes" id="UP000635565">
    <property type="component" value="Unassembled WGS sequence"/>
</dbReference>
<keyword evidence="4 8" id="KW-0067">ATP-binding</keyword>
<evidence type="ECO:0000256" key="8">
    <source>
        <dbReference type="HAMAP-Rule" id="MF_01897"/>
    </source>
</evidence>
<dbReference type="Gene3D" id="1.10.268.10">
    <property type="entry name" value="Topoisomerase, domain 3"/>
    <property type="match status" value="1"/>
</dbReference>
<dbReference type="Pfam" id="PF00521">
    <property type="entry name" value="DNA_topoisoIV"/>
    <property type="match status" value="1"/>
</dbReference>
<keyword evidence="7 8" id="KW-0413">Isomerase</keyword>
<feature type="coiled-coil region" evidence="10">
    <location>
        <begin position="456"/>
        <end position="483"/>
    </location>
</feature>
<evidence type="ECO:0000256" key="1">
    <source>
        <dbReference type="ARBA" id="ARBA00000185"/>
    </source>
</evidence>
<evidence type="ECO:0000256" key="6">
    <source>
        <dbReference type="ARBA" id="ARBA00023125"/>
    </source>
</evidence>